<keyword evidence="2" id="KW-1185">Reference proteome</keyword>
<name>A0A9J6A371_SOLCO</name>
<accession>A0A9J6A371</accession>
<reference evidence="1 2" key="1">
    <citation type="submission" date="2020-09" db="EMBL/GenBank/DDBJ databases">
        <title>De no assembly of potato wild relative species, Solanum commersonii.</title>
        <authorList>
            <person name="Cho K."/>
        </authorList>
    </citation>
    <scope>NUCLEOTIDE SEQUENCE [LARGE SCALE GENOMIC DNA]</scope>
    <source>
        <strain evidence="1">LZ3.2</strain>
        <tissue evidence="1">Leaf</tissue>
    </source>
</reference>
<protein>
    <submittedName>
        <fullName evidence="1">Uncharacterized protein</fullName>
    </submittedName>
</protein>
<dbReference type="Proteomes" id="UP000824120">
    <property type="component" value="Chromosome 3"/>
</dbReference>
<gene>
    <name evidence="1" type="ORF">H5410_018837</name>
</gene>
<evidence type="ECO:0000313" key="2">
    <source>
        <dbReference type="Proteomes" id="UP000824120"/>
    </source>
</evidence>
<organism evidence="1 2">
    <name type="scientific">Solanum commersonii</name>
    <name type="common">Commerson's wild potato</name>
    <name type="synonym">Commerson's nightshade</name>
    <dbReference type="NCBI Taxonomy" id="4109"/>
    <lineage>
        <taxon>Eukaryota</taxon>
        <taxon>Viridiplantae</taxon>
        <taxon>Streptophyta</taxon>
        <taxon>Embryophyta</taxon>
        <taxon>Tracheophyta</taxon>
        <taxon>Spermatophyta</taxon>
        <taxon>Magnoliopsida</taxon>
        <taxon>eudicotyledons</taxon>
        <taxon>Gunneridae</taxon>
        <taxon>Pentapetalae</taxon>
        <taxon>asterids</taxon>
        <taxon>lamiids</taxon>
        <taxon>Solanales</taxon>
        <taxon>Solanaceae</taxon>
        <taxon>Solanoideae</taxon>
        <taxon>Solaneae</taxon>
        <taxon>Solanum</taxon>
    </lineage>
</organism>
<dbReference type="AlphaFoldDB" id="A0A9J6A371"/>
<proteinExistence type="predicted"/>
<comment type="caution">
    <text evidence="1">The sequence shown here is derived from an EMBL/GenBank/DDBJ whole genome shotgun (WGS) entry which is preliminary data.</text>
</comment>
<dbReference type="PANTHER" id="PTHR46238:SF8">
    <property type="entry name" value="ENDONUCLEASE_EXONUCLEASE_PHOSPHATASE DOMAIN-CONTAINING PROTEIN"/>
    <property type="match status" value="1"/>
</dbReference>
<dbReference type="PANTHER" id="PTHR46238">
    <property type="entry name" value="REVERSE TRANSCRIPTASE DOMAIN-CONTAINING PROTEIN"/>
    <property type="match status" value="1"/>
</dbReference>
<evidence type="ECO:0000313" key="1">
    <source>
        <dbReference type="EMBL" id="KAG5619013.1"/>
    </source>
</evidence>
<sequence>MPHFRVEKRKGCVAPRFSLKAQKCVLFNWLGAASVADKMRKARFRWFGHVKRRYAAVRRCEKLIAAGVRREPGEVIKVIRQEMTLLQLTEDRTLDRKVWRTKIRVQGLVLTLVMGMLRLIEYRYWCTDVFVEPTLTYVNLRRKRTGNTYEVVIWLLLATLEGKDKTSLNDFSKIWSTMSVIPEVGSGKGDVYAILPLPCKDREDVPDRPLAQLARGFELETSNMEVPSPSHWATPKGNLRIRIEMNQTTRTEKLIDIFLELKLKDRQRDYADVGKSNVFEAFEDLRWRLGVVAGNQATIGQSDKKYCSGQATQV</sequence>
<dbReference type="EMBL" id="JACXVP010000003">
    <property type="protein sequence ID" value="KAG5619013.1"/>
    <property type="molecule type" value="Genomic_DNA"/>
</dbReference>